<keyword evidence="2" id="KW-0479">Metal-binding</keyword>
<comment type="caution">
    <text evidence="5">The sequence shown here is derived from an EMBL/GenBank/DDBJ whole genome shotgun (WGS) entry which is preliminary data.</text>
</comment>
<dbReference type="STRING" id="1354746.A0A0B2UCZ4"/>
<gene>
    <name evidence="5" type="ORF">M896_121540</name>
</gene>
<protein>
    <submittedName>
        <fullName evidence="5">Transcriptional repressor</fullName>
    </submittedName>
</protein>
<dbReference type="GeneID" id="26262671"/>
<dbReference type="InParanoid" id="A0A0B2UCZ4"/>
<organism evidence="5 6">
    <name type="scientific">Ordospora colligata OC4</name>
    <dbReference type="NCBI Taxonomy" id="1354746"/>
    <lineage>
        <taxon>Eukaryota</taxon>
        <taxon>Fungi</taxon>
        <taxon>Fungi incertae sedis</taxon>
        <taxon>Microsporidia</taxon>
        <taxon>Ordosporidae</taxon>
        <taxon>Ordospora</taxon>
    </lineage>
</organism>
<feature type="zinc finger region" description="C3H1-type" evidence="2">
    <location>
        <begin position="104"/>
        <end position="131"/>
    </location>
</feature>
<dbReference type="GO" id="GO:0008270">
    <property type="term" value="F:zinc ion binding"/>
    <property type="evidence" value="ECO:0007669"/>
    <property type="project" value="UniProtKB-KW"/>
</dbReference>
<feature type="domain" description="C3H1-type" evidence="4">
    <location>
        <begin position="104"/>
        <end position="131"/>
    </location>
</feature>
<dbReference type="InterPro" id="IPR003954">
    <property type="entry name" value="RRM_euk-type"/>
</dbReference>
<dbReference type="SMART" id="SM00361">
    <property type="entry name" value="RRM_1"/>
    <property type="match status" value="1"/>
</dbReference>
<dbReference type="GO" id="GO:0004842">
    <property type="term" value="F:ubiquitin-protein transferase activity"/>
    <property type="evidence" value="ECO:0007669"/>
    <property type="project" value="InterPro"/>
</dbReference>
<dbReference type="PROSITE" id="PS50103">
    <property type="entry name" value="ZF_C3H1"/>
    <property type="match status" value="1"/>
</dbReference>
<dbReference type="PROSITE" id="PS50102">
    <property type="entry name" value="RRM"/>
    <property type="match status" value="1"/>
</dbReference>
<dbReference type="InterPro" id="IPR000504">
    <property type="entry name" value="RRM_dom"/>
</dbReference>
<dbReference type="Gene3D" id="3.30.70.330">
    <property type="match status" value="1"/>
</dbReference>
<dbReference type="SUPFAM" id="SSF54928">
    <property type="entry name" value="RNA-binding domain, RBD"/>
    <property type="match status" value="1"/>
</dbReference>
<evidence type="ECO:0000256" key="1">
    <source>
        <dbReference type="PROSITE-ProRule" id="PRU00176"/>
    </source>
</evidence>
<dbReference type="Pfam" id="PF00076">
    <property type="entry name" value="RRM_1"/>
    <property type="match status" value="1"/>
</dbReference>
<evidence type="ECO:0000259" key="4">
    <source>
        <dbReference type="PROSITE" id="PS50103"/>
    </source>
</evidence>
<keyword evidence="6" id="KW-1185">Reference proteome</keyword>
<dbReference type="PANTHER" id="PTHR12603">
    <property type="entry name" value="CCR4-NOT TRANSCRIPTION COMPLEX RELATED"/>
    <property type="match status" value="1"/>
</dbReference>
<dbReference type="GO" id="GO:0016567">
    <property type="term" value="P:protein ubiquitination"/>
    <property type="evidence" value="ECO:0007669"/>
    <property type="project" value="TreeGrafter"/>
</dbReference>
<dbReference type="CDD" id="cd12438">
    <property type="entry name" value="RRM_CNOT4"/>
    <property type="match status" value="1"/>
</dbReference>
<sequence length="198" mass="22921">MISKDTQAQAPDTSPSFSSIRVVQKNLVYIICIPQKYAYEDVLCRNEFFGQFGIIKKIVVNKRASSLESTASAYITYSTSEEARICIQEVDESLLDGKVLKCTYGTTKYCTFYLKNSICQNGECMYLHENKPQKDLLTKDEMCNSKHKLHEFEPKNKNKKRIGRKYNLDILNELFKHKTSRVFKAPDKILFEPLDFTN</sequence>
<keyword evidence="2" id="KW-0862">Zinc</keyword>
<dbReference type="Proteomes" id="UP000031056">
    <property type="component" value="Unassembled WGS sequence"/>
</dbReference>
<dbReference type="InterPro" id="IPR012677">
    <property type="entry name" value="Nucleotide-bd_a/b_plait_sf"/>
</dbReference>
<dbReference type="OrthoDB" id="1923159at2759"/>
<dbReference type="RefSeq" id="XP_014562973.1">
    <property type="nucleotide sequence ID" value="XM_014707487.1"/>
</dbReference>
<evidence type="ECO:0000259" key="3">
    <source>
        <dbReference type="PROSITE" id="PS50102"/>
    </source>
</evidence>
<dbReference type="HOGENOM" id="CLU_119160_0_0_1"/>
<evidence type="ECO:0000313" key="5">
    <source>
        <dbReference type="EMBL" id="KHN68931.1"/>
    </source>
</evidence>
<dbReference type="EMBL" id="JOKQ01000012">
    <property type="protein sequence ID" value="KHN68931.1"/>
    <property type="molecule type" value="Genomic_DNA"/>
</dbReference>
<evidence type="ECO:0000256" key="2">
    <source>
        <dbReference type="PROSITE-ProRule" id="PRU00723"/>
    </source>
</evidence>
<dbReference type="InterPro" id="IPR039780">
    <property type="entry name" value="Mot2"/>
</dbReference>
<keyword evidence="2" id="KW-0863">Zinc-finger</keyword>
<evidence type="ECO:0000313" key="6">
    <source>
        <dbReference type="Proteomes" id="UP000031056"/>
    </source>
</evidence>
<keyword evidence="1" id="KW-0694">RNA-binding</keyword>
<accession>A0A0B2UCZ4</accession>
<dbReference type="PANTHER" id="PTHR12603:SF0">
    <property type="entry name" value="CCR4-NOT TRANSCRIPTION COMPLEX SUBUNIT 4"/>
    <property type="match status" value="1"/>
</dbReference>
<feature type="domain" description="RRM" evidence="3">
    <location>
        <begin position="26"/>
        <end position="107"/>
    </location>
</feature>
<dbReference type="InterPro" id="IPR000571">
    <property type="entry name" value="Znf_CCCH"/>
</dbReference>
<dbReference type="InterPro" id="IPR034261">
    <property type="entry name" value="CNOT4_RRM"/>
</dbReference>
<name>A0A0B2UCZ4_9MICR</name>
<dbReference type="GO" id="GO:0030014">
    <property type="term" value="C:CCR4-NOT complex"/>
    <property type="evidence" value="ECO:0007669"/>
    <property type="project" value="InterPro"/>
</dbReference>
<dbReference type="VEuPathDB" id="MicrosporidiaDB:M896_121540"/>
<dbReference type="AlphaFoldDB" id="A0A0B2UCZ4"/>
<dbReference type="InterPro" id="IPR035979">
    <property type="entry name" value="RBD_domain_sf"/>
</dbReference>
<reference evidence="5 6" key="1">
    <citation type="journal article" date="2014" name="MBio">
        <title>The Ordospora colligata genome; evolution of extreme reduction in microsporidia and host-to-parasite horizontal gene transfer.</title>
        <authorList>
            <person name="Pombert J.-F."/>
            <person name="Haag K.L."/>
            <person name="Beidas S."/>
            <person name="Ebert D."/>
            <person name="Keeling P.J."/>
        </authorList>
    </citation>
    <scope>NUCLEOTIDE SEQUENCE [LARGE SCALE GENOMIC DNA]</scope>
    <source>
        <strain evidence="5 6">OC4</strain>
    </source>
</reference>
<dbReference type="GO" id="GO:0003723">
    <property type="term" value="F:RNA binding"/>
    <property type="evidence" value="ECO:0007669"/>
    <property type="project" value="UniProtKB-UniRule"/>
</dbReference>
<proteinExistence type="predicted"/>